<sequence length="1064" mass="118656">MGIKDAFARTKLGRYGHAIRDAPREMLVNRQLLLTSLLFACAAVPLTWDQGSSATIATLPSFQKHFSIKSGTDAGAIRNFVSLIGIGDTIGAAGSFFINDRIGRLWSYRLYIAIWMIGQILQIAAPNVGALYAARIICGCGIGALLVNAPVTLVEIAPAEIRGLLTSWYTVMMGLAHGVSTFCVYGVYLDKRLDGTKMQYQIVWIAPIIFMTLCLGASFFLCESPRWLLLVDRQQEAADMLVRIRGLPLNHPRVTKELAEIREAIYHERAFYAGGKRNANLKSILRETFLVPANLRRVQQCFILYSLPQLSGASSISAYLIPILKVVGVAHGTKQNLFLSAMYTMSKFFFALIASFLFVDALGRRRSLFVGVTCQMLADLYVGIYVKYSQEGPVSTAASQAAIAAIFIQAFGYSVGLLNLPFVISGELWPNRIRSFGTALAQTFHRLFVYVMGFALPSLLKNTNNWGAFIFFSAWCFISLLYVYLLVPEMSGLSVEEMDELFTGPWLAARHYRKRPTSIEATDSNDIHTVSLCHFTTERTATNSFITFNYFLALFGPEHPPMSVVFGALLEERNAIQVLALSVVVLGVANIILLRPAPHKDAPRLVKGWPILGSIDFYRKRRQFLSSEQKKSGGKSFTFYYGKYQIVSLAGESGKALLYSARPLDLRAGFGHLLAASPVGQPNMDNPAESQIHLVRKIISRERLVNSLPALLLDADESFSALDAGNDTAVAIFPQMNRLVYKFTHRTVGVHDIAESQRLLDSTLKDIERLECCSPLQIMFSGIPLPAMLLKLWAGFNLHQVVVGIMNERRQTGRRETDVLQLLMDTDETDLRIVMCVITMLITGLLNTGVVSAWLLCYLAEDREWYAKVQAEVDNFIAKNRRHEDESLLDTLQGMPYEAWDEQLPTIDLCLHETLRLSVAGPALRKNLSDQDLPIPGTNQFVPAGAFAFYAMEDTHFDDEIYPDAHRWDPGRHLHGKKIDVDRPNKFLGWGAGLHRCLGIKFAKLEISVAAVLLFARHEFALVYKNGQPRKERIPNPDINKPSIQPPSGGIFFKVTQRPKVSKA</sequence>
<dbReference type="Proteomes" id="UP001143910">
    <property type="component" value="Unassembled WGS sequence"/>
</dbReference>
<accession>A0ACC1NFP6</accession>
<protein>
    <submittedName>
        <fullName evidence="1">Uncharacterized protein</fullName>
    </submittedName>
</protein>
<comment type="caution">
    <text evidence="1">The sequence shown here is derived from an EMBL/GenBank/DDBJ whole genome shotgun (WGS) entry which is preliminary data.</text>
</comment>
<evidence type="ECO:0000313" key="2">
    <source>
        <dbReference type="Proteomes" id="UP001143910"/>
    </source>
</evidence>
<dbReference type="EMBL" id="JANJQO010000402">
    <property type="protein sequence ID" value="KAJ2978157.1"/>
    <property type="molecule type" value="Genomic_DNA"/>
</dbReference>
<keyword evidence="2" id="KW-1185">Reference proteome</keyword>
<evidence type="ECO:0000313" key="1">
    <source>
        <dbReference type="EMBL" id="KAJ2978157.1"/>
    </source>
</evidence>
<reference evidence="1" key="1">
    <citation type="submission" date="2022-08" db="EMBL/GenBank/DDBJ databases">
        <title>Genome Sequence of Lecanicillium fungicola.</title>
        <authorList>
            <person name="Buettner E."/>
        </authorList>
    </citation>
    <scope>NUCLEOTIDE SEQUENCE</scope>
    <source>
        <strain evidence="1">Babe33</strain>
    </source>
</reference>
<gene>
    <name evidence="1" type="ORF">NQ176_g3975</name>
</gene>
<proteinExistence type="predicted"/>
<organism evidence="1 2">
    <name type="scientific">Zarea fungicola</name>
    <dbReference type="NCBI Taxonomy" id="93591"/>
    <lineage>
        <taxon>Eukaryota</taxon>
        <taxon>Fungi</taxon>
        <taxon>Dikarya</taxon>
        <taxon>Ascomycota</taxon>
        <taxon>Pezizomycotina</taxon>
        <taxon>Sordariomycetes</taxon>
        <taxon>Hypocreomycetidae</taxon>
        <taxon>Hypocreales</taxon>
        <taxon>Cordycipitaceae</taxon>
        <taxon>Zarea</taxon>
    </lineage>
</organism>
<name>A0ACC1NFP6_9HYPO</name>